<dbReference type="CDD" id="cd05355">
    <property type="entry name" value="SDR_c1"/>
    <property type="match status" value="1"/>
</dbReference>
<evidence type="ECO:0000256" key="1">
    <source>
        <dbReference type="ARBA" id="ARBA00006484"/>
    </source>
</evidence>
<dbReference type="InterPro" id="IPR002347">
    <property type="entry name" value="SDR_fam"/>
</dbReference>
<feature type="compositionally biased region" description="Basic and acidic residues" evidence="3">
    <location>
        <begin position="22"/>
        <end position="39"/>
    </location>
</feature>
<evidence type="ECO:0000256" key="3">
    <source>
        <dbReference type="SAM" id="MobiDB-lite"/>
    </source>
</evidence>
<dbReference type="SUPFAM" id="SSF51735">
    <property type="entry name" value="NAD(P)-binding Rossmann-fold domains"/>
    <property type="match status" value="1"/>
</dbReference>
<evidence type="ECO:0000313" key="5">
    <source>
        <dbReference type="Proteomes" id="UP001217485"/>
    </source>
</evidence>
<reference evidence="4 5" key="1">
    <citation type="submission" date="2023-01" db="EMBL/GenBank/DDBJ databases">
        <title>Minimal conservation of predation-associated metabolite biosynthetic gene clusters underscores biosynthetic potential of Myxococcota including descriptions for ten novel species: Archangium lansinium sp. nov., Myxococcus landrumus sp. nov., Nannocystis bai.</title>
        <authorList>
            <person name="Ahearne A."/>
            <person name="Stevens C."/>
            <person name="Dowd S."/>
        </authorList>
    </citation>
    <scope>NUCLEOTIDE SEQUENCE [LARGE SCALE GENOMIC DNA]</scope>
    <source>
        <strain evidence="4 5">WIWO2</strain>
    </source>
</reference>
<dbReference type="RefSeq" id="WP_272097374.1">
    <property type="nucleotide sequence ID" value="NZ_JAQNDK010000002.1"/>
</dbReference>
<gene>
    <name evidence="4" type="ORF">POL72_21495</name>
</gene>
<dbReference type="InterPro" id="IPR036291">
    <property type="entry name" value="NAD(P)-bd_dom_sf"/>
</dbReference>
<dbReference type="PRINTS" id="PR00081">
    <property type="entry name" value="GDHRDH"/>
</dbReference>
<dbReference type="Gene3D" id="3.40.50.720">
    <property type="entry name" value="NAD(P)-binding Rossmann-like Domain"/>
    <property type="match status" value="1"/>
</dbReference>
<dbReference type="PRINTS" id="PR00080">
    <property type="entry name" value="SDRFAMILY"/>
</dbReference>
<feature type="region of interest" description="Disordered" evidence="3">
    <location>
        <begin position="1"/>
        <end position="44"/>
    </location>
</feature>
<keyword evidence="2" id="KW-0560">Oxidoreductase</keyword>
<dbReference type="Proteomes" id="UP001217485">
    <property type="component" value="Unassembled WGS sequence"/>
</dbReference>
<comment type="similarity">
    <text evidence="1">Belongs to the short-chain dehydrogenases/reductases (SDR) family.</text>
</comment>
<proteinExistence type="inferred from homology"/>
<protein>
    <submittedName>
        <fullName evidence="4">SDR family oxidoreductase</fullName>
    </submittedName>
</protein>
<comment type="caution">
    <text evidence="4">The sequence shown here is derived from an EMBL/GenBank/DDBJ whole genome shotgun (WGS) entry which is preliminary data.</text>
</comment>
<dbReference type="PROSITE" id="PS00061">
    <property type="entry name" value="ADH_SHORT"/>
    <property type="match status" value="1"/>
</dbReference>
<dbReference type="NCBIfam" id="NF005559">
    <property type="entry name" value="PRK07231.1"/>
    <property type="match status" value="1"/>
</dbReference>
<dbReference type="PANTHER" id="PTHR48107:SF16">
    <property type="entry name" value="NADPH-DEPENDENT ALDEHYDE REDUCTASE 1, CHLOROPLASTIC"/>
    <property type="match status" value="1"/>
</dbReference>
<name>A0ABT5C581_9BACT</name>
<organism evidence="4 5">
    <name type="scientific">Sorangium atrum</name>
    <dbReference type="NCBI Taxonomy" id="2995308"/>
    <lineage>
        <taxon>Bacteria</taxon>
        <taxon>Pseudomonadati</taxon>
        <taxon>Myxococcota</taxon>
        <taxon>Polyangia</taxon>
        <taxon>Polyangiales</taxon>
        <taxon>Polyangiaceae</taxon>
        <taxon>Sorangium</taxon>
    </lineage>
</organism>
<dbReference type="Pfam" id="PF13561">
    <property type="entry name" value="adh_short_C2"/>
    <property type="match status" value="1"/>
</dbReference>
<evidence type="ECO:0000313" key="4">
    <source>
        <dbReference type="EMBL" id="MDC0680332.1"/>
    </source>
</evidence>
<dbReference type="InterPro" id="IPR020904">
    <property type="entry name" value="Sc_DH/Rdtase_CS"/>
</dbReference>
<dbReference type="PANTHER" id="PTHR48107">
    <property type="entry name" value="NADPH-DEPENDENT ALDEHYDE REDUCTASE-LIKE PROTEIN, CHLOROPLASTIC-RELATED"/>
    <property type="match status" value="1"/>
</dbReference>
<sequence>MQNTGPTADPRGAGPKPPFEGKTQERPGIEGRMDPRPDYGESSYKGLGRLKDRIALITGGDSGIGRAVALAFAREGAHVAISYLSEHEDAKETARVVKEAGREALTIPGDLADEGHCRKVVEEAARKFGRIDILVNNAAEQGKAVERFEDIDAARVERTFRVNILAMFHMVRYALPHMKEGGSIINVASIQAYQPSSNILDYASTKGAIVTFSKGLAQDLIERGIRVNAVAPGPVWTPLIQQSFDKEKVATFGKNHPMERPAQPVELAPAFVFLASNEASYVNGEVLGVTGGKPLS</sequence>
<dbReference type="EMBL" id="JAQNDK010000002">
    <property type="protein sequence ID" value="MDC0680332.1"/>
    <property type="molecule type" value="Genomic_DNA"/>
</dbReference>
<accession>A0ABT5C581</accession>
<evidence type="ECO:0000256" key="2">
    <source>
        <dbReference type="ARBA" id="ARBA00023002"/>
    </source>
</evidence>
<keyword evidence="5" id="KW-1185">Reference proteome</keyword>